<gene>
    <name evidence="1" type="ORF">EVAR_42737_1</name>
</gene>
<proteinExistence type="predicted"/>
<sequence>METPHTFDSDHGPVLDSALHPAFNSDFATNHDSDLNEVGETELKAESGLELEAETRSGSWLTALNIRYGHKSLRDMSLHPPQRTVLGYL</sequence>
<evidence type="ECO:0000313" key="2">
    <source>
        <dbReference type="Proteomes" id="UP000299102"/>
    </source>
</evidence>
<reference evidence="1 2" key="1">
    <citation type="journal article" date="2019" name="Commun. Biol.">
        <title>The bagworm genome reveals a unique fibroin gene that provides high tensile strength.</title>
        <authorList>
            <person name="Kono N."/>
            <person name="Nakamura H."/>
            <person name="Ohtoshi R."/>
            <person name="Tomita M."/>
            <person name="Numata K."/>
            <person name="Arakawa K."/>
        </authorList>
    </citation>
    <scope>NUCLEOTIDE SEQUENCE [LARGE SCALE GENOMIC DNA]</scope>
</reference>
<protein>
    <submittedName>
        <fullName evidence="1">Uncharacterized protein</fullName>
    </submittedName>
</protein>
<accession>A0A4C1XIV7</accession>
<organism evidence="1 2">
    <name type="scientific">Eumeta variegata</name>
    <name type="common">Bagworm moth</name>
    <name type="synonym">Eumeta japonica</name>
    <dbReference type="NCBI Taxonomy" id="151549"/>
    <lineage>
        <taxon>Eukaryota</taxon>
        <taxon>Metazoa</taxon>
        <taxon>Ecdysozoa</taxon>
        <taxon>Arthropoda</taxon>
        <taxon>Hexapoda</taxon>
        <taxon>Insecta</taxon>
        <taxon>Pterygota</taxon>
        <taxon>Neoptera</taxon>
        <taxon>Endopterygota</taxon>
        <taxon>Lepidoptera</taxon>
        <taxon>Glossata</taxon>
        <taxon>Ditrysia</taxon>
        <taxon>Tineoidea</taxon>
        <taxon>Psychidae</taxon>
        <taxon>Oiketicinae</taxon>
        <taxon>Eumeta</taxon>
    </lineage>
</organism>
<comment type="caution">
    <text evidence="1">The sequence shown here is derived from an EMBL/GenBank/DDBJ whole genome shotgun (WGS) entry which is preliminary data.</text>
</comment>
<dbReference type="EMBL" id="BGZK01000853">
    <property type="protein sequence ID" value="GBP62922.1"/>
    <property type="molecule type" value="Genomic_DNA"/>
</dbReference>
<keyword evidence="2" id="KW-1185">Reference proteome</keyword>
<name>A0A4C1XIV7_EUMVA</name>
<dbReference type="AlphaFoldDB" id="A0A4C1XIV7"/>
<dbReference type="Proteomes" id="UP000299102">
    <property type="component" value="Unassembled WGS sequence"/>
</dbReference>
<evidence type="ECO:0000313" key="1">
    <source>
        <dbReference type="EMBL" id="GBP62922.1"/>
    </source>
</evidence>